<feature type="domain" description="Fatty acid desaturase" evidence="3">
    <location>
        <begin position="87"/>
        <end position="186"/>
    </location>
</feature>
<feature type="region of interest" description="Disordered" evidence="1">
    <location>
        <begin position="256"/>
        <end position="276"/>
    </location>
</feature>
<feature type="compositionally biased region" description="Basic and acidic residues" evidence="1">
    <location>
        <begin position="405"/>
        <end position="415"/>
    </location>
</feature>
<keyword evidence="2" id="KW-0812">Transmembrane</keyword>
<dbReference type="Pfam" id="PF00487">
    <property type="entry name" value="FA_desaturase"/>
    <property type="match status" value="1"/>
</dbReference>
<keyword evidence="5" id="KW-1185">Reference proteome</keyword>
<dbReference type="STRING" id="442562.Rumeso_02510"/>
<dbReference type="HOGENOM" id="CLU_662030_0_0_5"/>
<evidence type="ECO:0000256" key="1">
    <source>
        <dbReference type="SAM" id="MobiDB-lite"/>
    </source>
</evidence>
<evidence type="ECO:0000259" key="3">
    <source>
        <dbReference type="Pfam" id="PF00487"/>
    </source>
</evidence>
<feature type="region of interest" description="Disordered" evidence="1">
    <location>
        <begin position="203"/>
        <end position="244"/>
    </location>
</feature>
<evidence type="ECO:0000313" key="5">
    <source>
        <dbReference type="Proteomes" id="UP000019666"/>
    </source>
</evidence>
<dbReference type="GO" id="GO:0006629">
    <property type="term" value="P:lipid metabolic process"/>
    <property type="evidence" value="ECO:0007669"/>
    <property type="project" value="InterPro"/>
</dbReference>
<evidence type="ECO:0000256" key="2">
    <source>
        <dbReference type="SAM" id="Phobius"/>
    </source>
</evidence>
<organism evidence="4 5">
    <name type="scientific">Rubellimicrobium mesophilum DSM 19309</name>
    <dbReference type="NCBI Taxonomy" id="442562"/>
    <lineage>
        <taxon>Bacteria</taxon>
        <taxon>Pseudomonadati</taxon>
        <taxon>Pseudomonadota</taxon>
        <taxon>Alphaproteobacteria</taxon>
        <taxon>Rhodobacterales</taxon>
        <taxon>Roseobacteraceae</taxon>
        <taxon>Rubellimicrobium</taxon>
    </lineage>
</organism>
<dbReference type="AlphaFoldDB" id="A0A017HN26"/>
<dbReference type="PATRIC" id="fig|442562.3.peg.2474"/>
<evidence type="ECO:0000313" key="4">
    <source>
        <dbReference type="EMBL" id="EYD75892.1"/>
    </source>
</evidence>
<feature type="transmembrane region" description="Helical" evidence="2">
    <location>
        <begin position="63"/>
        <end position="81"/>
    </location>
</feature>
<reference evidence="4 5" key="1">
    <citation type="submission" date="2013-02" db="EMBL/GenBank/DDBJ databases">
        <authorList>
            <person name="Fiebig A."/>
            <person name="Goeker M."/>
            <person name="Klenk H.-P.P."/>
        </authorList>
    </citation>
    <scope>NUCLEOTIDE SEQUENCE [LARGE SCALE GENOMIC DNA]</scope>
    <source>
        <strain evidence="4 5">DSM 19309</strain>
    </source>
</reference>
<keyword evidence="2" id="KW-0472">Membrane</keyword>
<protein>
    <submittedName>
        <fullName evidence="4">Putative hydrocarbon oxygenase MocD</fullName>
    </submittedName>
</protein>
<gene>
    <name evidence="4" type="ORF">Rumeso_02510</name>
</gene>
<name>A0A017HN26_9RHOB</name>
<keyword evidence="2" id="KW-1133">Transmembrane helix</keyword>
<sequence length="415" mass="46161">MTATRFDAWGGHMAKRNYSLLGPDGQRAVETGLAAAEWYHTEVPRKVMKELMQRKDGPAIRDTGLWLGSMVVLAGIAIALWVGGHPWWSVPFWLAYGVLYGSASDSRWHESSHGTAFKTPWMNNWVYQIACFMIVRNPHSWRWSHARHHTDTYIVGRDPEIAIMRPPELFRLFLNVFGIIDAWNGWSRMLLNAAGKIHPEEATYTPRDRVAQGHPRGPHLDRDLRRHDPRRPGLPLGRAASACRPAPALRRLAPHHDGAAAARRAGGQRHRPPAQLAHRVHEPDQPVHLLEHELPRGAPHVPHGALPRAAEAARNHQARPPEAQRLDRRGLRRDVARAEAPASARGLLPEARAARDREALSRGLPRRGAGRSGRGRVSTAGTRGPCPTEDSRPGPAPGRIIRSLQGKEIRDAAMG</sequence>
<accession>A0A017HN26</accession>
<dbReference type="Proteomes" id="UP000019666">
    <property type="component" value="Unassembled WGS sequence"/>
</dbReference>
<feature type="compositionally biased region" description="Basic and acidic residues" evidence="1">
    <location>
        <begin position="322"/>
        <end position="337"/>
    </location>
</feature>
<feature type="region of interest" description="Disordered" evidence="1">
    <location>
        <begin position="309"/>
        <end position="415"/>
    </location>
</feature>
<feature type="compositionally biased region" description="Low complexity" evidence="1">
    <location>
        <begin position="375"/>
        <end position="384"/>
    </location>
</feature>
<feature type="compositionally biased region" description="Low complexity" evidence="1">
    <location>
        <begin position="233"/>
        <end position="244"/>
    </location>
</feature>
<proteinExistence type="predicted"/>
<comment type="caution">
    <text evidence="4">The sequence shown here is derived from an EMBL/GenBank/DDBJ whole genome shotgun (WGS) entry which is preliminary data.</text>
</comment>
<dbReference type="InterPro" id="IPR005804">
    <property type="entry name" value="FA_desaturase_dom"/>
</dbReference>
<dbReference type="EMBL" id="AOSK01000064">
    <property type="protein sequence ID" value="EYD75892.1"/>
    <property type="molecule type" value="Genomic_DNA"/>
</dbReference>